<evidence type="ECO:0000259" key="1">
    <source>
        <dbReference type="Pfam" id="PF17921"/>
    </source>
</evidence>
<keyword evidence="4" id="KW-1185">Reference proteome</keyword>
<name>A0ABC8TGG2_9AQUA</name>
<evidence type="ECO:0000313" key="4">
    <source>
        <dbReference type="Proteomes" id="UP001642360"/>
    </source>
</evidence>
<feature type="domain" description="Integrase zinc-binding" evidence="1">
    <location>
        <begin position="53"/>
        <end position="92"/>
    </location>
</feature>
<protein>
    <recommendedName>
        <fullName evidence="1">Integrase zinc-binding domain-containing protein</fullName>
    </recommendedName>
</protein>
<evidence type="ECO:0000313" key="2">
    <source>
        <dbReference type="EMBL" id="CAK9146401.1"/>
    </source>
</evidence>
<organism evidence="3 4">
    <name type="scientific">Ilex paraguariensis</name>
    <name type="common">yerba mate</name>
    <dbReference type="NCBI Taxonomy" id="185542"/>
    <lineage>
        <taxon>Eukaryota</taxon>
        <taxon>Viridiplantae</taxon>
        <taxon>Streptophyta</taxon>
        <taxon>Embryophyta</taxon>
        <taxon>Tracheophyta</taxon>
        <taxon>Spermatophyta</taxon>
        <taxon>Magnoliopsida</taxon>
        <taxon>eudicotyledons</taxon>
        <taxon>Gunneridae</taxon>
        <taxon>Pentapetalae</taxon>
        <taxon>asterids</taxon>
        <taxon>campanulids</taxon>
        <taxon>Aquifoliales</taxon>
        <taxon>Aquifoliaceae</taxon>
        <taxon>Ilex</taxon>
    </lineage>
</organism>
<dbReference type="Gene3D" id="1.10.340.70">
    <property type="match status" value="1"/>
</dbReference>
<gene>
    <name evidence="2" type="ORF">ILEXP_LOCUS14244</name>
    <name evidence="3" type="ORF">ILEXP_LOCUS37832</name>
</gene>
<proteinExistence type="predicted"/>
<dbReference type="InterPro" id="IPR041588">
    <property type="entry name" value="Integrase_H2C2"/>
</dbReference>
<evidence type="ECO:0000313" key="3">
    <source>
        <dbReference type="EMBL" id="CAK9168441.1"/>
    </source>
</evidence>
<comment type="caution">
    <text evidence="3">The sequence shown here is derived from an EMBL/GenBank/DDBJ whole genome shotgun (WGS) entry which is preliminary data.</text>
</comment>
<dbReference type="EMBL" id="CAUOFW020001569">
    <property type="protein sequence ID" value="CAK9146401.1"/>
    <property type="molecule type" value="Genomic_DNA"/>
</dbReference>
<dbReference type="EMBL" id="CAUOFW020005059">
    <property type="protein sequence ID" value="CAK9168441.1"/>
    <property type="molecule type" value="Genomic_DNA"/>
</dbReference>
<dbReference type="Pfam" id="PF17921">
    <property type="entry name" value="Integrase_H2C2"/>
    <property type="match status" value="1"/>
</dbReference>
<dbReference type="AlphaFoldDB" id="A0ABC8TGG2"/>
<reference evidence="3 4" key="1">
    <citation type="submission" date="2024-02" db="EMBL/GenBank/DDBJ databases">
        <authorList>
            <person name="Vignale AGUSTIN F."/>
            <person name="Sosa J E."/>
            <person name="Modenutti C."/>
        </authorList>
    </citation>
    <scope>NUCLEOTIDE SEQUENCE [LARGE SCALE GENOMIC DNA]</scope>
</reference>
<dbReference type="Proteomes" id="UP001642360">
    <property type="component" value="Unassembled WGS sequence"/>
</dbReference>
<accession>A0ABC8TGG2</accession>
<sequence length="136" mass="15643">MGGHFSFTMDSVMFGLHDLQGWDFNGPVQGGGNNAMATTYILFEEKLSRCHADSSLRFQIFRELDNEGYVGWDTTLKLVVDSYFWPTMKREVYSPFQIMYGYGVNPKSPLDLIPIPDLERVHGKVEDFIQQLKEVH</sequence>